<dbReference type="RefSeq" id="WP_111645519.1">
    <property type="nucleotide sequence ID" value="NZ_QLMH01000009.1"/>
</dbReference>
<proteinExistence type="predicted"/>
<dbReference type="EMBL" id="QLMH01000009">
    <property type="protein sequence ID" value="RAK18618.1"/>
    <property type="molecule type" value="Genomic_DNA"/>
</dbReference>
<reference evidence="1 2" key="1">
    <citation type="submission" date="2018-06" db="EMBL/GenBank/DDBJ databases">
        <title>Genomic Encyclopedia of Type Strains, Phase III (KMG-III): the genomes of soil and plant-associated and newly described type strains.</title>
        <authorList>
            <person name="Whitman W."/>
        </authorList>
    </citation>
    <scope>NUCLEOTIDE SEQUENCE [LARGE SCALE GENOMIC DNA]</scope>
    <source>
        <strain evidence="1 2">CGMCC 1.8979</strain>
    </source>
</reference>
<gene>
    <name evidence="1" type="ORF">B0I26_10938</name>
</gene>
<dbReference type="InterPro" id="IPR020140">
    <property type="entry name" value="Uncharacterised_YusG"/>
</dbReference>
<organism evidence="1 2">
    <name type="scientific">Paranoxybacillus vitaminiphilus</name>
    <dbReference type="NCBI Taxonomy" id="581036"/>
    <lineage>
        <taxon>Bacteria</taxon>
        <taxon>Bacillati</taxon>
        <taxon>Bacillota</taxon>
        <taxon>Bacilli</taxon>
        <taxon>Bacillales</taxon>
        <taxon>Anoxybacillaceae</taxon>
        <taxon>Paranoxybacillus</taxon>
    </lineage>
</organism>
<sequence>MVLEQKRLEVTGRIVGKLANGEVQLFDENEQIGRILLNQSGNIVELKNGYAQEQNKIYKYVTVTTSPDEKYVDCGSESGWC</sequence>
<protein>
    <submittedName>
        <fullName evidence="1">Uncharacterized protein DUF2553</fullName>
    </submittedName>
</protein>
<keyword evidence="2" id="KW-1185">Reference proteome</keyword>
<dbReference type="AlphaFoldDB" id="A0A327YBW2"/>
<evidence type="ECO:0000313" key="1">
    <source>
        <dbReference type="EMBL" id="RAK18618.1"/>
    </source>
</evidence>
<accession>A0A327YBW2</accession>
<comment type="caution">
    <text evidence="1">The sequence shown here is derived from an EMBL/GenBank/DDBJ whole genome shotgun (WGS) entry which is preliminary data.</text>
</comment>
<dbReference type="OrthoDB" id="2876840at2"/>
<dbReference type="Pfam" id="PF10830">
    <property type="entry name" value="DUF2553"/>
    <property type="match status" value="1"/>
</dbReference>
<dbReference type="Proteomes" id="UP000248555">
    <property type="component" value="Unassembled WGS sequence"/>
</dbReference>
<name>A0A327YBW2_9BACL</name>
<evidence type="ECO:0000313" key="2">
    <source>
        <dbReference type="Proteomes" id="UP000248555"/>
    </source>
</evidence>